<reference evidence="6 7" key="1">
    <citation type="journal article" date="2016" name="Stand. Genomic Sci.">
        <title>Complete genome sequence and genomic characterization of Microcystis panniformis FACHB 1757 by third-generation sequencing.</title>
        <authorList>
            <person name="Zhang J.Y."/>
            <person name="Guan R."/>
            <person name="Zhang H.J."/>
            <person name="Li H."/>
            <person name="Xiao P."/>
            <person name="Yu G.L."/>
            <person name="Du L."/>
            <person name="Cao D.M."/>
            <person name="Zhu B.C."/>
            <person name="Li R.H."/>
            <person name="Lu Z.H."/>
        </authorList>
    </citation>
    <scope>NUCLEOTIDE SEQUENCE [LARGE SCALE GENOMIC DNA]</scope>
    <source>
        <strain evidence="6 7">FACHB-1757</strain>
    </source>
</reference>
<dbReference type="EMBL" id="CP011339">
    <property type="protein sequence ID" value="AKV67266.1"/>
    <property type="molecule type" value="Genomic_DNA"/>
</dbReference>
<comment type="pathway">
    <text evidence="1 4">Purine metabolism; IMP biosynthesis via de novo pathway; N(2)-formyl-N(1)-(5-phospho-D-ribosyl)glycinamide from N(1)-(5-phospho-D-ribosyl)glycinamide (10-formyl THF route): step 1/1.</text>
</comment>
<dbReference type="CDD" id="cd08645">
    <property type="entry name" value="FMT_core_GART"/>
    <property type="match status" value="1"/>
</dbReference>
<evidence type="ECO:0000256" key="3">
    <source>
        <dbReference type="ARBA" id="ARBA00022755"/>
    </source>
</evidence>
<dbReference type="Pfam" id="PF00551">
    <property type="entry name" value="Formyl_trans_N"/>
    <property type="match status" value="1"/>
</dbReference>
<evidence type="ECO:0000256" key="2">
    <source>
        <dbReference type="ARBA" id="ARBA00022679"/>
    </source>
</evidence>
<comment type="function">
    <text evidence="4">Catalyzes the transfer of a formyl group from 10-formyltetrahydrofolate to 5-phospho-ribosyl-glycinamide (GAR), producing 5-phospho-ribosyl-N-formylglycinamide (FGAR) and tetrahydrofolate.</text>
</comment>
<evidence type="ECO:0000256" key="1">
    <source>
        <dbReference type="ARBA" id="ARBA00005054"/>
    </source>
</evidence>
<dbReference type="EC" id="2.1.2.2" evidence="4"/>
<evidence type="ECO:0000313" key="7">
    <source>
        <dbReference type="Proteomes" id="UP000068167"/>
    </source>
</evidence>
<sequence>MMTISPSLISPDLSLADIPLEETLSLGVMASGSGSNFAVLAAAIAKKQLNARISVLIYNNPDAKVKEKAAHYNIPAVFLDHRQFKPREELDRAIVETFQEYGVKWVIMAGWMRIVTPVLLDAFPDRVINIHPSLLPSFKGVRAVEQALAAGVKVTGCTVHIARAEVDSGPILMQAVVPILPDDTAASLHERIQVQEHRIFPVAIALAAKLSL</sequence>
<dbReference type="PATRIC" id="fig|1638788.3.peg.2166"/>
<evidence type="ECO:0000259" key="5">
    <source>
        <dbReference type="Pfam" id="PF00551"/>
    </source>
</evidence>
<comment type="catalytic activity">
    <reaction evidence="4">
        <text>N(1)-(5-phospho-beta-D-ribosyl)glycinamide + (6R)-10-formyltetrahydrofolate = N(2)-formyl-N(1)-(5-phospho-beta-D-ribosyl)glycinamide + (6S)-5,6,7,8-tetrahydrofolate + H(+)</text>
        <dbReference type="Rhea" id="RHEA:15053"/>
        <dbReference type="ChEBI" id="CHEBI:15378"/>
        <dbReference type="ChEBI" id="CHEBI:57453"/>
        <dbReference type="ChEBI" id="CHEBI:143788"/>
        <dbReference type="ChEBI" id="CHEBI:147286"/>
        <dbReference type="ChEBI" id="CHEBI:195366"/>
        <dbReference type="EC" id="2.1.2.2"/>
    </reaction>
</comment>
<name>A0A0K1RZY3_9CHRO</name>
<feature type="site" description="Raises pKa of active site His" evidence="4">
    <location>
        <position position="167"/>
    </location>
</feature>
<dbReference type="PANTHER" id="PTHR43369:SF2">
    <property type="entry name" value="PHOSPHORIBOSYLGLYCINAMIDE FORMYLTRANSFERASE"/>
    <property type="match status" value="1"/>
</dbReference>
<dbReference type="GO" id="GO:0005829">
    <property type="term" value="C:cytosol"/>
    <property type="evidence" value="ECO:0007669"/>
    <property type="project" value="TreeGrafter"/>
</dbReference>
<gene>
    <name evidence="4" type="primary">purN</name>
    <name evidence="6" type="ORF">VL20_2152</name>
</gene>
<feature type="binding site" evidence="4">
    <location>
        <begin position="112"/>
        <end position="115"/>
    </location>
    <ligand>
        <name>(6R)-10-formyltetrahydrofolate</name>
        <dbReference type="ChEBI" id="CHEBI:195366"/>
    </ligand>
</feature>
<feature type="domain" description="Formyl transferase N-terminal" evidence="5">
    <location>
        <begin position="28"/>
        <end position="204"/>
    </location>
</feature>
<dbReference type="RefSeq" id="WP_052276274.1">
    <property type="nucleotide sequence ID" value="NZ_CP011339.1"/>
</dbReference>
<dbReference type="InterPro" id="IPR002376">
    <property type="entry name" value="Formyl_transf_N"/>
</dbReference>
<keyword evidence="2 4" id="KW-0808">Transferase</keyword>
<dbReference type="GO" id="GO:0006189">
    <property type="term" value="P:'de novo' IMP biosynthetic process"/>
    <property type="evidence" value="ECO:0007669"/>
    <property type="project" value="UniProtKB-UniRule"/>
</dbReference>
<dbReference type="InterPro" id="IPR004607">
    <property type="entry name" value="GART"/>
</dbReference>
<organism evidence="6 7">
    <name type="scientific">Microcystis panniformis FACHB-1757</name>
    <dbReference type="NCBI Taxonomy" id="1638788"/>
    <lineage>
        <taxon>Bacteria</taxon>
        <taxon>Bacillati</taxon>
        <taxon>Cyanobacteriota</taxon>
        <taxon>Cyanophyceae</taxon>
        <taxon>Oscillatoriophycideae</taxon>
        <taxon>Chroococcales</taxon>
        <taxon>Microcystaceae</taxon>
        <taxon>Microcystis</taxon>
    </lineage>
</organism>
<accession>A0A0K1RZY3</accession>
<dbReference type="Proteomes" id="UP000068167">
    <property type="component" value="Chromosome"/>
</dbReference>
<comment type="similarity">
    <text evidence="4">Belongs to the GART family.</text>
</comment>
<dbReference type="AlphaFoldDB" id="A0A0K1RZY3"/>
<feature type="binding site" evidence="4">
    <location>
        <begin position="34"/>
        <end position="36"/>
    </location>
    <ligand>
        <name>N(1)-(5-phospho-beta-D-ribosyl)glycinamide</name>
        <dbReference type="ChEBI" id="CHEBI:143788"/>
    </ligand>
</feature>
<dbReference type="KEGG" id="mpk:VL20_2152"/>
<protein>
    <recommendedName>
        <fullName evidence="4">Phosphoribosylglycinamide formyltransferase</fullName>
        <ecNumber evidence="4">2.1.2.2</ecNumber>
    </recommendedName>
    <alternativeName>
        <fullName evidence="4">5'-phosphoribosylglycinamide transformylase</fullName>
    </alternativeName>
    <alternativeName>
        <fullName evidence="4">GAR transformylase</fullName>
        <shortName evidence="4">GART</shortName>
    </alternativeName>
</protein>
<dbReference type="Gene3D" id="3.40.50.170">
    <property type="entry name" value="Formyl transferase, N-terminal domain"/>
    <property type="match status" value="1"/>
</dbReference>
<keyword evidence="7" id="KW-1185">Reference proteome</keyword>
<evidence type="ECO:0000256" key="4">
    <source>
        <dbReference type="HAMAP-Rule" id="MF_01930"/>
    </source>
</evidence>
<dbReference type="HAMAP" id="MF_01930">
    <property type="entry name" value="PurN"/>
    <property type="match status" value="1"/>
</dbReference>
<evidence type="ECO:0000313" key="6">
    <source>
        <dbReference type="EMBL" id="AKV67266.1"/>
    </source>
</evidence>
<dbReference type="GO" id="GO:0004644">
    <property type="term" value="F:phosphoribosylglycinamide formyltransferase activity"/>
    <property type="evidence" value="ECO:0007669"/>
    <property type="project" value="UniProtKB-UniRule"/>
</dbReference>
<dbReference type="InterPro" id="IPR036477">
    <property type="entry name" value="Formyl_transf_N_sf"/>
</dbReference>
<feature type="binding site" evidence="4">
    <location>
        <position position="129"/>
    </location>
    <ligand>
        <name>(6R)-10-formyltetrahydrofolate</name>
        <dbReference type="ChEBI" id="CHEBI:195366"/>
    </ligand>
</feature>
<dbReference type="SUPFAM" id="SSF53328">
    <property type="entry name" value="Formyltransferase"/>
    <property type="match status" value="1"/>
</dbReference>
<keyword evidence="3 4" id="KW-0658">Purine biosynthesis</keyword>
<feature type="binding site" evidence="4">
    <location>
        <position position="87"/>
    </location>
    <ligand>
        <name>(6R)-10-formyltetrahydrofolate</name>
        <dbReference type="ChEBI" id="CHEBI:195366"/>
    </ligand>
</feature>
<proteinExistence type="inferred from homology"/>
<dbReference type="UniPathway" id="UPA00074">
    <property type="reaction ID" value="UER00126"/>
</dbReference>
<dbReference type="PANTHER" id="PTHR43369">
    <property type="entry name" value="PHOSPHORIBOSYLGLYCINAMIDE FORMYLTRANSFERASE"/>
    <property type="match status" value="1"/>
</dbReference>
<dbReference type="NCBIfam" id="TIGR00639">
    <property type="entry name" value="PurN"/>
    <property type="match status" value="1"/>
</dbReference>
<feature type="active site" description="Proton donor" evidence="4">
    <location>
        <position position="131"/>
    </location>
</feature>